<sequence>MGLGTVVSSLFSFYLIPDMYKILDDFVCCPFFNDDNIVRLTYTKCYSMLYYVRGEEMNRRDIYFKMKHDFANQLQLIDTYTQFGQHEKRDKLIQSVVMSFKDEQDFLKLPLNQTIDCYIGYRIEQHKFDFAFEIDTLSSAIGLYDTRVSSIFNDVFADAGHRIEEKGLITISIFETEAAFELLFVLTGRIIDKTIHPAITEMNQNLVEYEYEINKRGV</sequence>
<keyword evidence="2" id="KW-0808">Transferase</keyword>
<name>B9E722_MACCJ</name>
<evidence type="ECO:0000256" key="2">
    <source>
        <dbReference type="ARBA" id="ARBA00022679"/>
    </source>
</evidence>
<evidence type="ECO:0000256" key="1">
    <source>
        <dbReference type="ARBA" id="ARBA00022553"/>
    </source>
</evidence>
<proteinExistence type="predicted"/>
<evidence type="ECO:0000313" key="5">
    <source>
        <dbReference type="EMBL" id="BAH17990.1"/>
    </source>
</evidence>
<evidence type="ECO:0000313" key="6">
    <source>
        <dbReference type="Proteomes" id="UP000001383"/>
    </source>
</evidence>
<protein>
    <recommendedName>
        <fullName evidence="4">SpoOB alpha-helical domain-containing protein</fullName>
    </recommendedName>
</protein>
<dbReference type="KEGG" id="mcl:MCCL_1283"/>
<dbReference type="Proteomes" id="UP000001383">
    <property type="component" value="Chromosome"/>
</dbReference>
<dbReference type="InterPro" id="IPR016120">
    <property type="entry name" value="Sig_transdc_His_kin_SpoOB"/>
</dbReference>
<dbReference type="eggNOG" id="ENOG502ZIJ3">
    <property type="taxonomic scope" value="Bacteria"/>
</dbReference>
<dbReference type="HOGENOM" id="CLU_1265669_0_0_9"/>
<dbReference type="InterPro" id="IPR039506">
    <property type="entry name" value="SPOB_a"/>
</dbReference>
<dbReference type="EMBL" id="AP009484">
    <property type="protein sequence ID" value="BAH17990.1"/>
    <property type="molecule type" value="Genomic_DNA"/>
</dbReference>
<dbReference type="STRING" id="458233.MCCL_1283"/>
<evidence type="ECO:0000259" key="4">
    <source>
        <dbReference type="Pfam" id="PF14689"/>
    </source>
</evidence>
<dbReference type="SUPFAM" id="SSF55890">
    <property type="entry name" value="Sporulation response regulatory protein Spo0B"/>
    <property type="match status" value="1"/>
</dbReference>
<reference evidence="5 6" key="1">
    <citation type="journal article" date="2009" name="J. Bacteriol.">
        <title>Complete genome sequence of Macrococcus caseolyticus strain JCSCS5402, reflecting the ancestral genome of the human-pathogenic staphylococci.</title>
        <authorList>
            <person name="Baba T."/>
            <person name="Kuwahara-Arai K."/>
            <person name="Uchiyama I."/>
            <person name="Takeuchi F."/>
            <person name="Ito T."/>
            <person name="Hiramatsu K."/>
        </authorList>
    </citation>
    <scope>NUCLEOTIDE SEQUENCE [LARGE SCALE GENOMIC DNA]</scope>
    <source>
        <strain evidence="5 6">JCSC5402</strain>
    </source>
</reference>
<evidence type="ECO:0000256" key="3">
    <source>
        <dbReference type="ARBA" id="ARBA00022777"/>
    </source>
</evidence>
<dbReference type="Pfam" id="PF14689">
    <property type="entry name" value="SPOB_a"/>
    <property type="match status" value="1"/>
</dbReference>
<gene>
    <name evidence="5" type="ordered locus">MCCL_1283</name>
</gene>
<dbReference type="Gene3D" id="1.10.287.130">
    <property type="match status" value="1"/>
</dbReference>
<accession>B9E722</accession>
<feature type="domain" description="SpoOB alpha-helical" evidence="4">
    <location>
        <begin position="54"/>
        <end position="109"/>
    </location>
</feature>
<dbReference type="GO" id="GO:0000155">
    <property type="term" value="F:phosphorelay sensor kinase activity"/>
    <property type="evidence" value="ECO:0007669"/>
    <property type="project" value="InterPro"/>
</dbReference>
<dbReference type="AlphaFoldDB" id="B9E722"/>
<keyword evidence="1" id="KW-0597">Phosphoprotein</keyword>
<organism evidence="5 6">
    <name type="scientific">Macrococcus caseolyticus (strain JCSC5402)</name>
    <name type="common">Macrococcoides caseolyticum</name>
    <dbReference type="NCBI Taxonomy" id="458233"/>
    <lineage>
        <taxon>Bacteria</taxon>
        <taxon>Bacillati</taxon>
        <taxon>Bacillota</taxon>
        <taxon>Bacilli</taxon>
        <taxon>Bacillales</taxon>
        <taxon>Staphylococcaceae</taxon>
        <taxon>Macrococcoides</taxon>
    </lineage>
</organism>
<keyword evidence="3" id="KW-0418">Kinase</keyword>